<comment type="caution">
    <text evidence="1">The sequence shown here is derived from an EMBL/GenBank/DDBJ whole genome shotgun (WGS) entry which is preliminary data.</text>
</comment>
<evidence type="ECO:0000313" key="2">
    <source>
        <dbReference type="Proteomes" id="UP000626092"/>
    </source>
</evidence>
<evidence type="ECO:0000313" key="1">
    <source>
        <dbReference type="EMBL" id="KAF7152316.1"/>
    </source>
</evidence>
<organism evidence="1 2">
    <name type="scientific">Rhododendron simsii</name>
    <name type="common">Sims's rhododendron</name>
    <dbReference type="NCBI Taxonomy" id="118357"/>
    <lineage>
        <taxon>Eukaryota</taxon>
        <taxon>Viridiplantae</taxon>
        <taxon>Streptophyta</taxon>
        <taxon>Embryophyta</taxon>
        <taxon>Tracheophyta</taxon>
        <taxon>Spermatophyta</taxon>
        <taxon>Magnoliopsida</taxon>
        <taxon>eudicotyledons</taxon>
        <taxon>Gunneridae</taxon>
        <taxon>Pentapetalae</taxon>
        <taxon>asterids</taxon>
        <taxon>Ericales</taxon>
        <taxon>Ericaceae</taxon>
        <taxon>Ericoideae</taxon>
        <taxon>Rhodoreae</taxon>
        <taxon>Rhododendron</taxon>
    </lineage>
</organism>
<gene>
    <name evidence="1" type="ORF">RHSIM_Rhsim01G0181900</name>
</gene>
<dbReference type="OrthoDB" id="10281468at2759"/>
<accession>A0A834HH98</accession>
<name>A0A834HH98_RHOSS</name>
<dbReference type="Proteomes" id="UP000626092">
    <property type="component" value="Unassembled WGS sequence"/>
</dbReference>
<reference evidence="1" key="1">
    <citation type="submission" date="2019-11" db="EMBL/GenBank/DDBJ databases">
        <authorList>
            <person name="Liu Y."/>
            <person name="Hou J."/>
            <person name="Li T.-Q."/>
            <person name="Guan C.-H."/>
            <person name="Wu X."/>
            <person name="Wu H.-Z."/>
            <person name="Ling F."/>
            <person name="Zhang R."/>
            <person name="Shi X.-G."/>
            <person name="Ren J.-P."/>
            <person name="Chen E.-F."/>
            <person name="Sun J.-M."/>
        </authorList>
    </citation>
    <scope>NUCLEOTIDE SEQUENCE</scope>
    <source>
        <strain evidence="1">Adult_tree_wgs_1</strain>
        <tissue evidence="1">Leaves</tissue>
    </source>
</reference>
<proteinExistence type="predicted"/>
<protein>
    <submittedName>
        <fullName evidence="1">Uncharacterized protein</fullName>
    </submittedName>
</protein>
<dbReference type="AlphaFoldDB" id="A0A834HH98"/>
<dbReference type="EMBL" id="WJXA01000001">
    <property type="protein sequence ID" value="KAF7152316.1"/>
    <property type="molecule type" value="Genomic_DNA"/>
</dbReference>
<sequence>MEVPVLFSISLMMGGKLTLFDYCWDNIGSFDDLDRIFRYLYLADKVDIEDLTAEQRYLYASNEQFCKILKSTLQLNLNVTVSLAEV</sequence>
<keyword evidence="2" id="KW-1185">Reference proteome</keyword>